<dbReference type="PANTHER" id="PTHR13624">
    <property type="entry name" value="RE42071P"/>
    <property type="match status" value="1"/>
</dbReference>
<evidence type="ECO:0000256" key="2">
    <source>
        <dbReference type="ARBA" id="ARBA00009706"/>
    </source>
</evidence>
<accession>A0A9J2PCP6</accession>
<evidence type="ECO:0000256" key="4">
    <source>
        <dbReference type="ARBA" id="ARBA00022989"/>
    </source>
</evidence>
<sequence length="559" mass="63979">MLQLLENIWNSSIPHAAGNFLTREKNVAEEQEKSEENRAEGEKHKEENWEKKQGEKDIIHSQRLRKAVFGFHIVVTLITFTVFTKFRSRFSLARPFLCAGLYRYLAPTVQQLKEKVPLYIMAKSRKRKAEKNVETNGFLVPKNADIELVLVPVHPDDVQALPLYSTFSWIVDFIAFSLVVYCFSEVFRFFFPNNTDINVSIIWILLSIAFVLQALANVTVSLFSGDNVEAERNLVISFSSLFFLFSMMFTMFAESFFDIGFDKAYESFSKSASAFFAASDVPLPAGVTQRSPLLLFITLSAMFGLLAGTLLFPNFRYARMYTNAVDEAAPFYKLLYHLAFLSQAFSLMLFTHPVKNYLLYGRRKMFVDLFFEFCVFVFFSVLYTLKEDIVTFADLCTYLSLAPKKLCQLEALRMASVVATMATRVIFRRAHLQSHLNLAANALAFIRKQTGNINSMELQRMIFRYFSYLNVAALQYFIPALLSFLFALVLKTLGNYSWTGQEYPRAVATADAQNLASLQVLFNETVQRGIWSLFLVVTLLMNFSLSLIGVVYNSYLQKV</sequence>
<comment type="similarity">
    <text evidence="2">Belongs to the TMEM161 family.</text>
</comment>
<dbReference type="InterPro" id="IPR019395">
    <property type="entry name" value="Transmembrane_161A/B"/>
</dbReference>
<evidence type="ECO:0000256" key="3">
    <source>
        <dbReference type="ARBA" id="ARBA00022692"/>
    </source>
</evidence>
<evidence type="ECO:0000256" key="5">
    <source>
        <dbReference type="ARBA" id="ARBA00023136"/>
    </source>
</evidence>
<keyword evidence="6" id="KW-0325">Glycoprotein</keyword>
<feature type="transmembrane region" description="Helical" evidence="8">
    <location>
        <begin position="465"/>
        <end position="490"/>
    </location>
</feature>
<dbReference type="Pfam" id="PF10268">
    <property type="entry name" value="Tmemb_161AB"/>
    <property type="match status" value="1"/>
</dbReference>
<feature type="region of interest" description="Disordered" evidence="7">
    <location>
        <begin position="26"/>
        <end position="54"/>
    </location>
</feature>
<proteinExistence type="inferred from homology"/>
<feature type="transmembrane region" description="Helical" evidence="8">
    <location>
        <begin position="202"/>
        <end position="223"/>
    </location>
</feature>
<dbReference type="AlphaFoldDB" id="A0A9J2PCP6"/>
<feature type="transmembrane region" description="Helical" evidence="8">
    <location>
        <begin position="67"/>
        <end position="86"/>
    </location>
</feature>
<keyword evidence="9" id="KW-1185">Reference proteome</keyword>
<dbReference type="PANTHER" id="PTHR13624:SF6">
    <property type="entry name" value="EMEI"/>
    <property type="match status" value="1"/>
</dbReference>
<reference evidence="10" key="1">
    <citation type="submission" date="2023-03" db="UniProtKB">
        <authorList>
            <consortium name="WormBaseParasite"/>
        </authorList>
    </citation>
    <scope>IDENTIFICATION</scope>
</reference>
<dbReference type="GO" id="GO:0016020">
    <property type="term" value="C:membrane"/>
    <property type="evidence" value="ECO:0007669"/>
    <property type="project" value="UniProtKB-SubCell"/>
</dbReference>
<keyword evidence="4 8" id="KW-1133">Transmembrane helix</keyword>
<feature type="transmembrane region" description="Helical" evidence="8">
    <location>
        <begin position="530"/>
        <end position="552"/>
    </location>
</feature>
<evidence type="ECO:0000256" key="7">
    <source>
        <dbReference type="SAM" id="MobiDB-lite"/>
    </source>
</evidence>
<protein>
    <submittedName>
        <fullName evidence="10">TMC domain-containing protein</fullName>
    </submittedName>
</protein>
<feature type="transmembrane region" description="Helical" evidence="8">
    <location>
        <begin position="167"/>
        <end position="190"/>
    </location>
</feature>
<feature type="transmembrane region" description="Helical" evidence="8">
    <location>
        <begin position="293"/>
        <end position="315"/>
    </location>
</feature>
<evidence type="ECO:0000256" key="8">
    <source>
        <dbReference type="SAM" id="Phobius"/>
    </source>
</evidence>
<comment type="subcellular location">
    <subcellularLocation>
        <location evidence="1">Membrane</location>
        <topology evidence="1">Multi-pass membrane protein</topology>
    </subcellularLocation>
</comment>
<feature type="transmembrane region" description="Helical" evidence="8">
    <location>
        <begin position="335"/>
        <end position="354"/>
    </location>
</feature>
<evidence type="ECO:0000256" key="6">
    <source>
        <dbReference type="ARBA" id="ARBA00023180"/>
    </source>
</evidence>
<evidence type="ECO:0000256" key="1">
    <source>
        <dbReference type="ARBA" id="ARBA00004141"/>
    </source>
</evidence>
<keyword evidence="5 8" id="KW-0472">Membrane</keyword>
<organism evidence="9 10">
    <name type="scientific">Ascaris lumbricoides</name>
    <name type="common">Giant roundworm</name>
    <dbReference type="NCBI Taxonomy" id="6252"/>
    <lineage>
        <taxon>Eukaryota</taxon>
        <taxon>Metazoa</taxon>
        <taxon>Ecdysozoa</taxon>
        <taxon>Nematoda</taxon>
        <taxon>Chromadorea</taxon>
        <taxon>Rhabditida</taxon>
        <taxon>Spirurina</taxon>
        <taxon>Ascaridomorpha</taxon>
        <taxon>Ascaridoidea</taxon>
        <taxon>Ascarididae</taxon>
        <taxon>Ascaris</taxon>
    </lineage>
</organism>
<feature type="transmembrane region" description="Helical" evidence="8">
    <location>
        <begin position="366"/>
        <end position="385"/>
    </location>
</feature>
<keyword evidence="3 8" id="KW-0812">Transmembrane</keyword>
<name>A0A9J2PCP6_ASCLU</name>
<feature type="transmembrane region" description="Helical" evidence="8">
    <location>
        <begin position="235"/>
        <end position="253"/>
    </location>
</feature>
<evidence type="ECO:0000313" key="9">
    <source>
        <dbReference type="Proteomes" id="UP000036681"/>
    </source>
</evidence>
<dbReference type="Proteomes" id="UP000036681">
    <property type="component" value="Unplaced"/>
</dbReference>
<dbReference type="WBParaSite" id="ALUE_0000775001-mRNA-1">
    <property type="protein sequence ID" value="ALUE_0000775001-mRNA-1"/>
    <property type="gene ID" value="ALUE_0000775001"/>
</dbReference>
<evidence type="ECO:0000313" key="10">
    <source>
        <dbReference type="WBParaSite" id="ALUE_0000775001-mRNA-1"/>
    </source>
</evidence>